<dbReference type="PROSITE" id="PS50110">
    <property type="entry name" value="RESPONSE_REGULATORY"/>
    <property type="match status" value="1"/>
</dbReference>
<dbReference type="PROSITE" id="PS00688">
    <property type="entry name" value="SIGMA54_INTERACT_3"/>
    <property type="match status" value="1"/>
</dbReference>
<dbReference type="eggNOG" id="COG2204">
    <property type="taxonomic scope" value="Bacteria"/>
</dbReference>
<dbReference type="SMART" id="SM00382">
    <property type="entry name" value="AAA"/>
    <property type="match status" value="1"/>
</dbReference>
<feature type="domain" description="Response regulatory" evidence="9">
    <location>
        <begin position="7"/>
        <end position="121"/>
    </location>
</feature>
<keyword evidence="5" id="KW-0010">Activator</keyword>
<feature type="modified residue" description="4-aspartylphosphate" evidence="7">
    <location>
        <position position="56"/>
    </location>
</feature>
<dbReference type="SMART" id="SM00448">
    <property type="entry name" value="REC"/>
    <property type="match status" value="1"/>
</dbReference>
<dbReference type="PROSITE" id="PS00676">
    <property type="entry name" value="SIGMA54_INTERACT_2"/>
    <property type="match status" value="1"/>
</dbReference>
<dbReference type="CDD" id="cd00009">
    <property type="entry name" value="AAA"/>
    <property type="match status" value="1"/>
</dbReference>
<evidence type="ECO:0000256" key="2">
    <source>
        <dbReference type="ARBA" id="ARBA00022840"/>
    </source>
</evidence>
<dbReference type="Pfam" id="PF00158">
    <property type="entry name" value="Sigma54_activat"/>
    <property type="match status" value="1"/>
</dbReference>
<dbReference type="InterPro" id="IPR001789">
    <property type="entry name" value="Sig_transdc_resp-reg_receiver"/>
</dbReference>
<evidence type="ECO:0000313" key="10">
    <source>
        <dbReference type="EMBL" id="ADK84908.1"/>
    </source>
</evidence>
<keyword evidence="1" id="KW-0547">Nucleotide-binding</keyword>
<dbReference type="InterPro" id="IPR002078">
    <property type="entry name" value="Sigma_54_int"/>
</dbReference>
<dbReference type="Gene3D" id="1.10.10.60">
    <property type="entry name" value="Homeodomain-like"/>
    <property type="match status" value="1"/>
</dbReference>
<dbReference type="InterPro" id="IPR058031">
    <property type="entry name" value="AAA_lid_NorR"/>
</dbReference>
<evidence type="ECO:0000256" key="7">
    <source>
        <dbReference type="PROSITE-ProRule" id="PRU00169"/>
    </source>
</evidence>
<dbReference type="PANTHER" id="PTHR32071:SF117">
    <property type="entry name" value="PTS-DEPENDENT DIHYDROXYACETONE KINASE OPERON REGULATORY PROTEIN-RELATED"/>
    <property type="match status" value="1"/>
</dbReference>
<dbReference type="InterPro" id="IPR009057">
    <property type="entry name" value="Homeodomain-like_sf"/>
</dbReference>
<dbReference type="HOGENOM" id="CLU_000445_0_6_7"/>
<dbReference type="InterPro" id="IPR025943">
    <property type="entry name" value="Sigma_54_int_dom_ATP-bd_2"/>
</dbReference>
<dbReference type="Gene3D" id="3.40.50.300">
    <property type="entry name" value="P-loop containing nucleotide triphosphate hydrolases"/>
    <property type="match status" value="1"/>
</dbReference>
<dbReference type="InterPro" id="IPR002197">
    <property type="entry name" value="HTH_Fis"/>
</dbReference>
<dbReference type="PANTHER" id="PTHR32071">
    <property type="entry name" value="TRANSCRIPTIONAL REGULATORY PROTEIN"/>
    <property type="match status" value="1"/>
</dbReference>
<evidence type="ECO:0000256" key="1">
    <source>
        <dbReference type="ARBA" id="ARBA00022741"/>
    </source>
</evidence>
<dbReference type="Proteomes" id="UP000009047">
    <property type="component" value="Chromosome"/>
</dbReference>
<evidence type="ECO:0000313" key="11">
    <source>
        <dbReference type="Proteomes" id="UP000009047"/>
    </source>
</evidence>
<dbReference type="PROSITE" id="PS50045">
    <property type="entry name" value="SIGMA54_INTERACT_4"/>
    <property type="match status" value="1"/>
</dbReference>
<dbReference type="Gene3D" id="1.10.8.60">
    <property type="match status" value="1"/>
</dbReference>
<evidence type="ECO:0000256" key="4">
    <source>
        <dbReference type="ARBA" id="ARBA00023125"/>
    </source>
</evidence>
<accession>E1QH65</accession>
<evidence type="ECO:0000256" key="5">
    <source>
        <dbReference type="ARBA" id="ARBA00023159"/>
    </source>
</evidence>
<dbReference type="OrthoDB" id="9763792at2"/>
<keyword evidence="2" id="KW-0067">ATP-binding</keyword>
<dbReference type="InterPro" id="IPR025944">
    <property type="entry name" value="Sigma_54_int_dom_CS"/>
</dbReference>
<dbReference type="STRING" id="644282.Deba_1540"/>
<dbReference type="SUPFAM" id="SSF52540">
    <property type="entry name" value="P-loop containing nucleoside triphosphate hydrolases"/>
    <property type="match status" value="1"/>
</dbReference>
<feature type="domain" description="Sigma-54 factor interaction" evidence="8">
    <location>
        <begin position="146"/>
        <end position="375"/>
    </location>
</feature>
<sequence length="456" mass="50663">MSARQQTVLVVDDERGHRLMLRAHLEDAGYRVIDAADGEAALVQLESEPVELVLMDQVMPRMDGLSALKRVKAQRPELPVLMMTAFGSIDNAVTALKEGADDYLTKPLDVEEVLIKVGRRLEQARLARQVEEQARRLGERFDFSALIGESHPMLRLKESLALVAPTQATVLITGESGTGKEVAAQILHQHSKRAKGPLVGVNCAALPESLLESELFGHEKGSFTGATARRDGRFKTADGGTLFLDEVGEMSPSTQAKLLRVLQDGEYSPVGSDKVYTCDVRVIAATNRDLQQAVRDSEFREDLFYRLNVINIEMPPLRQRGEDIMLLADHFLRRFAAQNQRRLGGFGQNARLRMLAYRWPGNVRELINAVERAVIMSRGPQVELEDLPSSLQSQPAVDQMLLRPGLSVRQAEKTLIILTLEATAGNRTQAAQMLGITRKTLQNKIKEYEAEGERLP</sequence>
<dbReference type="RefSeq" id="WP_013258361.1">
    <property type="nucleotide sequence ID" value="NC_014365.1"/>
</dbReference>
<evidence type="ECO:0000259" key="8">
    <source>
        <dbReference type="PROSITE" id="PS50045"/>
    </source>
</evidence>
<dbReference type="Gene3D" id="3.40.50.2300">
    <property type="match status" value="1"/>
</dbReference>
<keyword evidence="11" id="KW-1185">Reference proteome</keyword>
<dbReference type="EMBL" id="CP002085">
    <property type="protein sequence ID" value="ADK84908.1"/>
    <property type="molecule type" value="Genomic_DNA"/>
</dbReference>
<keyword evidence="3" id="KW-0805">Transcription regulation</keyword>
<gene>
    <name evidence="10" type="ordered locus">Deba_1540</name>
</gene>
<name>E1QH65_DESB2</name>
<dbReference type="GO" id="GO:0043565">
    <property type="term" value="F:sequence-specific DNA binding"/>
    <property type="evidence" value="ECO:0007669"/>
    <property type="project" value="InterPro"/>
</dbReference>
<dbReference type="InterPro" id="IPR003593">
    <property type="entry name" value="AAA+_ATPase"/>
</dbReference>
<dbReference type="AlphaFoldDB" id="E1QH65"/>
<dbReference type="GO" id="GO:0005524">
    <property type="term" value="F:ATP binding"/>
    <property type="evidence" value="ECO:0007669"/>
    <property type="project" value="UniProtKB-KW"/>
</dbReference>
<dbReference type="KEGG" id="dbr:Deba_1540"/>
<dbReference type="InterPro" id="IPR011006">
    <property type="entry name" value="CheY-like_superfamily"/>
</dbReference>
<keyword evidence="4" id="KW-0238">DNA-binding</keyword>
<dbReference type="PRINTS" id="PR01590">
    <property type="entry name" value="HTHFIS"/>
</dbReference>
<keyword evidence="7" id="KW-0597">Phosphoprotein</keyword>
<organism evidence="10 11">
    <name type="scientific">Desulfarculus baarsii (strain ATCC 33931 / DSM 2075 / LMG 7858 / VKM B-1802 / 2st14)</name>
    <dbReference type="NCBI Taxonomy" id="644282"/>
    <lineage>
        <taxon>Bacteria</taxon>
        <taxon>Pseudomonadati</taxon>
        <taxon>Thermodesulfobacteriota</taxon>
        <taxon>Desulfarculia</taxon>
        <taxon>Desulfarculales</taxon>
        <taxon>Desulfarculaceae</taxon>
        <taxon>Desulfarculus</taxon>
    </lineage>
</organism>
<reference evidence="10 11" key="1">
    <citation type="journal article" date="2010" name="Stand. Genomic Sci.">
        <title>Complete genome sequence of Desulfarculus baarsii type strain (2st14).</title>
        <authorList>
            <person name="Sun H."/>
            <person name="Spring S."/>
            <person name="Lapidus A."/>
            <person name="Davenport K."/>
            <person name="Del Rio T.G."/>
            <person name="Tice H."/>
            <person name="Nolan M."/>
            <person name="Copeland A."/>
            <person name="Cheng J.F."/>
            <person name="Lucas S."/>
            <person name="Tapia R."/>
            <person name="Goodwin L."/>
            <person name="Pitluck S."/>
            <person name="Ivanova N."/>
            <person name="Pagani I."/>
            <person name="Mavromatis K."/>
            <person name="Ovchinnikova G."/>
            <person name="Pati A."/>
            <person name="Chen A."/>
            <person name="Palaniappan K."/>
            <person name="Hauser L."/>
            <person name="Chang Y.J."/>
            <person name="Jeffries C.D."/>
            <person name="Detter J.C."/>
            <person name="Han C."/>
            <person name="Rohde M."/>
            <person name="Brambilla E."/>
            <person name="Goker M."/>
            <person name="Woyke T."/>
            <person name="Bristow J."/>
            <person name="Eisen J.A."/>
            <person name="Markowitz V."/>
            <person name="Hugenholtz P."/>
            <person name="Kyrpides N.C."/>
            <person name="Klenk H.P."/>
            <person name="Land M."/>
        </authorList>
    </citation>
    <scope>NUCLEOTIDE SEQUENCE [LARGE SCALE GENOMIC DNA]</scope>
    <source>
        <strain evidence="11">ATCC 33931 / DSM 2075 / LMG 7858 / VKM B-1802 / 2st14</strain>
    </source>
</reference>
<protein>
    <submittedName>
        <fullName evidence="10">Two component, sigma54 specific, transcriptional regulator, Fis family</fullName>
    </submittedName>
</protein>
<evidence type="ECO:0000259" key="9">
    <source>
        <dbReference type="PROSITE" id="PS50110"/>
    </source>
</evidence>
<evidence type="ECO:0000256" key="6">
    <source>
        <dbReference type="ARBA" id="ARBA00023163"/>
    </source>
</evidence>
<dbReference type="Pfam" id="PF25601">
    <property type="entry name" value="AAA_lid_14"/>
    <property type="match status" value="1"/>
</dbReference>
<dbReference type="FunFam" id="3.40.50.300:FF:000006">
    <property type="entry name" value="DNA-binding transcriptional regulator NtrC"/>
    <property type="match status" value="1"/>
</dbReference>
<keyword evidence="6" id="KW-0804">Transcription</keyword>
<dbReference type="InterPro" id="IPR027417">
    <property type="entry name" value="P-loop_NTPase"/>
</dbReference>
<dbReference type="GO" id="GO:0006355">
    <property type="term" value="P:regulation of DNA-templated transcription"/>
    <property type="evidence" value="ECO:0007669"/>
    <property type="project" value="InterPro"/>
</dbReference>
<evidence type="ECO:0000256" key="3">
    <source>
        <dbReference type="ARBA" id="ARBA00023015"/>
    </source>
</evidence>
<dbReference type="SUPFAM" id="SSF46689">
    <property type="entry name" value="Homeodomain-like"/>
    <property type="match status" value="1"/>
</dbReference>
<dbReference type="GO" id="GO:0000160">
    <property type="term" value="P:phosphorelay signal transduction system"/>
    <property type="evidence" value="ECO:0007669"/>
    <property type="project" value="InterPro"/>
</dbReference>
<proteinExistence type="predicted"/>
<dbReference type="Pfam" id="PF00072">
    <property type="entry name" value="Response_reg"/>
    <property type="match status" value="1"/>
</dbReference>
<dbReference type="FunFam" id="1.10.8.60:FF:000014">
    <property type="entry name" value="DNA-binding transcriptional regulator NtrC"/>
    <property type="match status" value="1"/>
</dbReference>
<dbReference type="Pfam" id="PF02954">
    <property type="entry name" value="HTH_8"/>
    <property type="match status" value="1"/>
</dbReference>
<dbReference type="SUPFAM" id="SSF52172">
    <property type="entry name" value="CheY-like"/>
    <property type="match status" value="1"/>
</dbReference>